<dbReference type="InterPro" id="IPR003877">
    <property type="entry name" value="SPRY_dom"/>
</dbReference>
<keyword evidence="2" id="KW-0539">Nucleus</keyword>
<sequence>METPTTIEIPHPPEEQLPPPQQPPKKKKIHYPRIGKKVGLSDDEPDILNDNSLKFDELIVRRRAALGLLPNVQDPESKQNFRLSDLKSSRFYEFGDGFKTAFNSGGYRLCRSNRGFISEGKYYWEMIIISANPDSHCRFGITTLRAGLDVPVGYDDRGYCVCDKGGAYHNRILTPNTPQFGMGDKIGIGLSISKNSEDKLVGEMNLYINRKFEMTVFTDIDFTKRWFPSLSIYKGATVLAEFSPHWRPEGYMNASTYEFNTPELPISVNMLLAAMRSFSSSNLPPQDIYDAIMVALTPIYAMPY</sequence>
<dbReference type="KEGG" id="tva:4765364"/>
<organism evidence="5 6">
    <name type="scientific">Trichomonas vaginalis (strain ATCC PRA-98 / G3)</name>
    <dbReference type="NCBI Taxonomy" id="412133"/>
    <lineage>
        <taxon>Eukaryota</taxon>
        <taxon>Metamonada</taxon>
        <taxon>Parabasalia</taxon>
        <taxon>Trichomonadida</taxon>
        <taxon>Trichomonadidae</taxon>
        <taxon>Trichomonas</taxon>
    </lineage>
</organism>
<evidence type="ECO:0000313" key="5">
    <source>
        <dbReference type="EMBL" id="EAY07472.1"/>
    </source>
</evidence>
<dbReference type="SMR" id="A2EIP5"/>
<gene>
    <name evidence="5" type="ORF">TVAG_499590</name>
</gene>
<dbReference type="RefSeq" id="XP_001319695.1">
    <property type="nucleotide sequence ID" value="XM_001319660.1"/>
</dbReference>
<evidence type="ECO:0000256" key="3">
    <source>
        <dbReference type="SAM" id="MobiDB-lite"/>
    </source>
</evidence>
<dbReference type="Pfam" id="PF00622">
    <property type="entry name" value="SPRY"/>
    <property type="match status" value="1"/>
</dbReference>
<dbReference type="STRING" id="5722.A2EIP5"/>
<dbReference type="InterPro" id="IPR037353">
    <property type="entry name" value="ASH2"/>
</dbReference>
<dbReference type="VEuPathDB" id="TrichDB:TVAG_499590"/>
<dbReference type="PANTHER" id="PTHR10598:SF0">
    <property type="entry name" value="SET1_ASH2 HISTONE METHYLTRANSFERASE COMPLEX SUBUNIT ASH2"/>
    <property type="match status" value="1"/>
</dbReference>
<evidence type="ECO:0000313" key="6">
    <source>
        <dbReference type="Proteomes" id="UP000001542"/>
    </source>
</evidence>
<dbReference type="GO" id="GO:0048188">
    <property type="term" value="C:Set1C/COMPASS complex"/>
    <property type="evidence" value="ECO:0000318"/>
    <property type="project" value="GO_Central"/>
</dbReference>
<protein>
    <submittedName>
        <fullName evidence="5">SPRY domain containing protein</fullName>
    </submittedName>
</protein>
<evidence type="ECO:0000256" key="1">
    <source>
        <dbReference type="ARBA" id="ARBA00004123"/>
    </source>
</evidence>
<evidence type="ECO:0000259" key="4">
    <source>
        <dbReference type="PROSITE" id="PS50188"/>
    </source>
</evidence>
<dbReference type="InterPro" id="IPR043136">
    <property type="entry name" value="B30.2/SPRY_sf"/>
</dbReference>
<dbReference type="EMBL" id="DS113399">
    <property type="protein sequence ID" value="EAY07472.1"/>
    <property type="molecule type" value="Genomic_DNA"/>
</dbReference>
<reference evidence="5" key="1">
    <citation type="submission" date="2006-10" db="EMBL/GenBank/DDBJ databases">
        <authorList>
            <person name="Amadeo P."/>
            <person name="Zhao Q."/>
            <person name="Wortman J."/>
            <person name="Fraser-Liggett C."/>
            <person name="Carlton J."/>
        </authorList>
    </citation>
    <scope>NUCLEOTIDE SEQUENCE</scope>
    <source>
        <strain evidence="5">G3</strain>
    </source>
</reference>
<dbReference type="InParanoid" id="A2EIP5"/>
<feature type="domain" description="B30.2/SPRY" evidence="4">
    <location>
        <begin position="59"/>
        <end position="247"/>
    </location>
</feature>
<dbReference type="SMART" id="SM00449">
    <property type="entry name" value="SPRY"/>
    <property type="match status" value="1"/>
</dbReference>
<dbReference type="Gene3D" id="2.60.120.920">
    <property type="match status" value="1"/>
</dbReference>
<dbReference type="SUPFAM" id="SSF49899">
    <property type="entry name" value="Concanavalin A-like lectins/glucanases"/>
    <property type="match status" value="1"/>
</dbReference>
<accession>A2EIP5</accession>
<comment type="subcellular location">
    <subcellularLocation>
        <location evidence="1">Nucleus</location>
    </subcellularLocation>
</comment>
<keyword evidence="6" id="KW-1185">Reference proteome</keyword>
<dbReference type="eggNOG" id="KOG2626">
    <property type="taxonomic scope" value="Eukaryota"/>
</dbReference>
<name>A2EIP5_TRIV3</name>
<dbReference type="PANTHER" id="PTHR10598">
    <property type="entry name" value="SET1/ASH2 HISTONE METHYLTRANSFERASE COMPLEX SUBUNIT ASH2"/>
    <property type="match status" value="1"/>
</dbReference>
<dbReference type="InterPro" id="IPR001870">
    <property type="entry name" value="B30.2/SPRY"/>
</dbReference>
<feature type="region of interest" description="Disordered" evidence="3">
    <location>
        <begin position="1"/>
        <end position="29"/>
    </location>
</feature>
<dbReference type="GO" id="GO:0000976">
    <property type="term" value="F:transcription cis-regulatory region binding"/>
    <property type="evidence" value="ECO:0000318"/>
    <property type="project" value="GO_Central"/>
</dbReference>
<dbReference type="AlphaFoldDB" id="A2EIP5"/>
<reference evidence="5" key="2">
    <citation type="journal article" date="2007" name="Science">
        <title>Draft genome sequence of the sexually transmitted pathogen Trichomonas vaginalis.</title>
        <authorList>
            <person name="Carlton J.M."/>
            <person name="Hirt R.P."/>
            <person name="Silva J.C."/>
            <person name="Delcher A.L."/>
            <person name="Schatz M."/>
            <person name="Zhao Q."/>
            <person name="Wortman J.R."/>
            <person name="Bidwell S.L."/>
            <person name="Alsmark U.C.M."/>
            <person name="Besteiro S."/>
            <person name="Sicheritz-Ponten T."/>
            <person name="Noel C.J."/>
            <person name="Dacks J.B."/>
            <person name="Foster P.G."/>
            <person name="Simillion C."/>
            <person name="Van de Peer Y."/>
            <person name="Miranda-Saavedra D."/>
            <person name="Barton G.J."/>
            <person name="Westrop G.D."/>
            <person name="Mueller S."/>
            <person name="Dessi D."/>
            <person name="Fiori P.L."/>
            <person name="Ren Q."/>
            <person name="Paulsen I."/>
            <person name="Zhang H."/>
            <person name="Bastida-Corcuera F.D."/>
            <person name="Simoes-Barbosa A."/>
            <person name="Brown M.T."/>
            <person name="Hayes R.D."/>
            <person name="Mukherjee M."/>
            <person name="Okumura C.Y."/>
            <person name="Schneider R."/>
            <person name="Smith A.J."/>
            <person name="Vanacova S."/>
            <person name="Villalvazo M."/>
            <person name="Haas B.J."/>
            <person name="Pertea M."/>
            <person name="Feldblyum T.V."/>
            <person name="Utterback T.R."/>
            <person name="Shu C.L."/>
            <person name="Osoegawa K."/>
            <person name="de Jong P.J."/>
            <person name="Hrdy I."/>
            <person name="Horvathova L."/>
            <person name="Zubacova Z."/>
            <person name="Dolezal P."/>
            <person name="Malik S.B."/>
            <person name="Logsdon J.M. Jr."/>
            <person name="Henze K."/>
            <person name="Gupta A."/>
            <person name="Wang C.C."/>
            <person name="Dunne R.L."/>
            <person name="Upcroft J.A."/>
            <person name="Upcroft P."/>
            <person name="White O."/>
            <person name="Salzberg S.L."/>
            <person name="Tang P."/>
            <person name="Chiu C.-H."/>
            <person name="Lee Y.-S."/>
            <person name="Embley T.M."/>
            <person name="Coombs G.H."/>
            <person name="Mottram J.C."/>
            <person name="Tachezy J."/>
            <person name="Fraser-Liggett C.M."/>
            <person name="Johnson P.J."/>
        </authorList>
    </citation>
    <scope>NUCLEOTIDE SEQUENCE [LARGE SCALE GENOMIC DNA]</scope>
    <source>
        <strain evidence="5">G3</strain>
    </source>
</reference>
<dbReference type="InterPro" id="IPR013320">
    <property type="entry name" value="ConA-like_dom_sf"/>
</dbReference>
<dbReference type="PROSITE" id="PS50188">
    <property type="entry name" value="B302_SPRY"/>
    <property type="match status" value="1"/>
</dbReference>
<evidence type="ECO:0000256" key="2">
    <source>
        <dbReference type="ARBA" id="ARBA00023242"/>
    </source>
</evidence>
<dbReference type="VEuPathDB" id="TrichDB:TVAGG3_0959990"/>
<proteinExistence type="predicted"/>
<dbReference type="Proteomes" id="UP000001542">
    <property type="component" value="Unassembled WGS sequence"/>
</dbReference>
<dbReference type="OrthoDB" id="10266026at2759"/>
<dbReference type="CDD" id="cd12872">
    <property type="entry name" value="SPRY_Ash2"/>
    <property type="match status" value="1"/>
</dbReference>